<evidence type="ECO:0000313" key="2">
    <source>
        <dbReference type="Proteomes" id="UP001165186"/>
    </source>
</evidence>
<keyword evidence="1" id="KW-0067">ATP-binding</keyword>
<proteinExistence type="predicted"/>
<gene>
    <name evidence="1" type="primary">g4135</name>
    <name evidence="1" type="ORF">NpPPO83_00004135</name>
</gene>
<accession>A0ACB5S617</accession>
<dbReference type="EMBL" id="BSXG01000046">
    <property type="protein sequence ID" value="GME28252.1"/>
    <property type="molecule type" value="Genomic_DNA"/>
</dbReference>
<evidence type="ECO:0000313" key="1">
    <source>
        <dbReference type="EMBL" id="GME28252.1"/>
    </source>
</evidence>
<name>A0ACB5S617_9PEZI</name>
<comment type="caution">
    <text evidence="1">The sequence shown here is derived from an EMBL/GenBank/DDBJ whole genome shotgun (WGS) entry which is preliminary data.</text>
</comment>
<dbReference type="Proteomes" id="UP001165186">
    <property type="component" value="Unassembled WGS sequence"/>
</dbReference>
<organism evidence="1 2">
    <name type="scientific">Neofusicoccum parvum</name>
    <dbReference type="NCBI Taxonomy" id="310453"/>
    <lineage>
        <taxon>Eukaryota</taxon>
        <taxon>Fungi</taxon>
        <taxon>Dikarya</taxon>
        <taxon>Ascomycota</taxon>
        <taxon>Pezizomycotina</taxon>
        <taxon>Dothideomycetes</taxon>
        <taxon>Dothideomycetes incertae sedis</taxon>
        <taxon>Botryosphaeriales</taxon>
        <taxon>Botryosphaeriaceae</taxon>
        <taxon>Neofusicoccum</taxon>
    </lineage>
</organism>
<keyword evidence="1" id="KW-0547">Nucleotide-binding</keyword>
<protein>
    <submittedName>
        <fullName evidence="1">ATP-dependent RNA helicase DBP5</fullName>
    </submittedName>
</protein>
<reference evidence="1" key="1">
    <citation type="submission" date="2024-09" db="EMBL/GenBank/DDBJ databases">
        <title>Draft Genome Sequences of Neofusicoccum parvum.</title>
        <authorList>
            <person name="Ashida A."/>
            <person name="Camagna M."/>
            <person name="Tanaka A."/>
            <person name="Takemoto D."/>
        </authorList>
    </citation>
    <scope>NUCLEOTIDE SEQUENCE</scope>
    <source>
        <strain evidence="1">PPO83</strain>
    </source>
</reference>
<keyword evidence="1" id="KW-0378">Hydrolase</keyword>
<keyword evidence="1" id="KW-0347">Helicase</keyword>
<sequence>MFSLISKYTPWICMLPSLGRPSCKPAKLIRYRSALDKGWNVIVDKPLSYDETVAIYLALCGKVLLRLKLSGELPNVVGNEQEDPRKAGIDYTNAIANAEPTGDLTHILFPDAELIDVEAARRALENCGGSDGSKTGMKAAVAISDDEHFSMVEKEKEKGPAIVIDSDSSSDSENDLPLTQKNGPQNGKANGKGTFVNRSPGVGDSKPRAGNPPSFLSTAATGDYQANDDNSDSEDDIPLAHWNRLQNSGRSTAKNNGQEACSNNNIQQRGSSGYQNRSSTFEAWIKTTKNYDRVDDQTQFFLFGPWWDQHELNLAEQFLNSREPNSKKLVHHTGKAFFNPKVKYPKHDLKSRRPENLKHLFDKLGNVQADRKAKILILCRSHGIVDALWRQVSTRGVAKRTHLTDRIERDSIVHQWDQGMLRALVTTEDLAEGLTMRGVTGVVHWELPRHENLNVAEWKYVRGMDRVRDEVERTSVFFADEDVDLFQLVAKVATGFLHCGNIKAHHAWVYRSYMRREWGFAVEEKPKWKYDLDC</sequence>
<keyword evidence="2" id="KW-1185">Reference proteome</keyword>